<evidence type="ECO:0000256" key="1">
    <source>
        <dbReference type="SAM" id="Phobius"/>
    </source>
</evidence>
<sequence>MTEERPPNDISQRYVRNVSPEEVSTLKCFGVFSVVFIVCSIGSFFVGKNYLFKDYEESAKTEYSGFLSIMTVLVFFIIYSAYAFLKKESPKDSDEKNE</sequence>
<gene>
    <name evidence="2" type="ORF">BLNAU_13072</name>
</gene>
<comment type="caution">
    <text evidence="2">The sequence shown here is derived from an EMBL/GenBank/DDBJ whole genome shotgun (WGS) entry which is preliminary data.</text>
</comment>
<evidence type="ECO:0000313" key="3">
    <source>
        <dbReference type="Proteomes" id="UP001281761"/>
    </source>
</evidence>
<keyword evidence="1" id="KW-0812">Transmembrane</keyword>
<dbReference type="EMBL" id="JARBJD010000110">
    <property type="protein sequence ID" value="KAK2951972.1"/>
    <property type="molecule type" value="Genomic_DNA"/>
</dbReference>
<keyword evidence="3" id="KW-1185">Reference proteome</keyword>
<feature type="transmembrane region" description="Helical" evidence="1">
    <location>
        <begin position="66"/>
        <end position="85"/>
    </location>
</feature>
<keyword evidence="1" id="KW-0472">Membrane</keyword>
<evidence type="ECO:0000313" key="2">
    <source>
        <dbReference type="EMBL" id="KAK2951972.1"/>
    </source>
</evidence>
<feature type="transmembrane region" description="Helical" evidence="1">
    <location>
        <begin position="26"/>
        <end position="46"/>
    </location>
</feature>
<name>A0ABQ9XMY4_9EUKA</name>
<proteinExistence type="predicted"/>
<keyword evidence="1" id="KW-1133">Transmembrane helix</keyword>
<dbReference type="Proteomes" id="UP001281761">
    <property type="component" value="Unassembled WGS sequence"/>
</dbReference>
<organism evidence="2 3">
    <name type="scientific">Blattamonas nauphoetae</name>
    <dbReference type="NCBI Taxonomy" id="2049346"/>
    <lineage>
        <taxon>Eukaryota</taxon>
        <taxon>Metamonada</taxon>
        <taxon>Preaxostyla</taxon>
        <taxon>Oxymonadida</taxon>
        <taxon>Blattamonas</taxon>
    </lineage>
</organism>
<protein>
    <submittedName>
        <fullName evidence="2">Uncharacterized protein</fullName>
    </submittedName>
</protein>
<accession>A0ABQ9XMY4</accession>
<reference evidence="2 3" key="1">
    <citation type="journal article" date="2022" name="bioRxiv">
        <title>Genomics of Preaxostyla Flagellates Illuminates Evolutionary Transitions and the Path Towards Mitochondrial Loss.</title>
        <authorList>
            <person name="Novak L.V.F."/>
            <person name="Treitli S.C."/>
            <person name="Pyrih J."/>
            <person name="Halakuc P."/>
            <person name="Pipaliya S.V."/>
            <person name="Vacek V."/>
            <person name="Brzon O."/>
            <person name="Soukal P."/>
            <person name="Eme L."/>
            <person name="Dacks J.B."/>
            <person name="Karnkowska A."/>
            <person name="Elias M."/>
            <person name="Hampl V."/>
        </authorList>
    </citation>
    <scope>NUCLEOTIDE SEQUENCE [LARGE SCALE GENOMIC DNA]</scope>
    <source>
        <strain evidence="2">NAU3</strain>
        <tissue evidence="2">Gut</tissue>
    </source>
</reference>